<accession>A0A3B0C8W1</accession>
<dbReference type="Gene3D" id="3.40.50.2300">
    <property type="match status" value="1"/>
</dbReference>
<reference evidence="13 14" key="1">
    <citation type="journal article" date="2007" name="Int. J. Syst. Evol. Microbiol.">
        <title>Paenibacillus ginsengarvi sp. nov., isolated from soil from ginseng cultivation.</title>
        <authorList>
            <person name="Yoon M.H."/>
            <person name="Ten L.N."/>
            <person name="Im W.T."/>
        </authorList>
    </citation>
    <scope>NUCLEOTIDE SEQUENCE [LARGE SCALE GENOMIC DNA]</scope>
    <source>
        <strain evidence="13 14">KCTC 13059</strain>
    </source>
</reference>
<evidence type="ECO:0000256" key="8">
    <source>
        <dbReference type="ARBA" id="ARBA00023012"/>
    </source>
</evidence>
<keyword evidence="10" id="KW-0472">Membrane</keyword>
<evidence type="ECO:0000256" key="1">
    <source>
        <dbReference type="ARBA" id="ARBA00000085"/>
    </source>
</evidence>
<dbReference type="SUPFAM" id="SSF47384">
    <property type="entry name" value="Homodimeric domain of signal transducing histidine kinase"/>
    <property type="match status" value="1"/>
</dbReference>
<protein>
    <recommendedName>
        <fullName evidence="2">histidine kinase</fullName>
        <ecNumber evidence="2">2.7.13.3</ecNumber>
    </recommendedName>
</protein>
<keyword evidence="5" id="KW-0547">Nucleotide-binding</keyword>
<dbReference type="InterPro" id="IPR011006">
    <property type="entry name" value="CheY-like_superfamily"/>
</dbReference>
<dbReference type="SUPFAM" id="SSF55874">
    <property type="entry name" value="ATPase domain of HSP90 chaperone/DNA topoisomerase II/histidine kinase"/>
    <property type="match status" value="2"/>
</dbReference>
<dbReference type="InterPro" id="IPR036890">
    <property type="entry name" value="HATPase_C_sf"/>
</dbReference>
<feature type="transmembrane region" description="Helical" evidence="10">
    <location>
        <begin position="282"/>
        <end position="302"/>
    </location>
</feature>
<dbReference type="InterPro" id="IPR005467">
    <property type="entry name" value="His_kinase_dom"/>
</dbReference>
<keyword evidence="7" id="KW-0067">ATP-binding</keyword>
<dbReference type="Gene3D" id="2.60.120.260">
    <property type="entry name" value="Galactose-binding domain-like"/>
    <property type="match status" value="1"/>
</dbReference>
<dbReference type="EC" id="2.7.13.3" evidence="2"/>
<evidence type="ECO:0000256" key="10">
    <source>
        <dbReference type="SAM" id="Phobius"/>
    </source>
</evidence>
<evidence type="ECO:0000259" key="11">
    <source>
        <dbReference type="PROSITE" id="PS50109"/>
    </source>
</evidence>
<dbReference type="Gene3D" id="1.10.287.130">
    <property type="match status" value="1"/>
</dbReference>
<dbReference type="PANTHER" id="PTHR43547:SF2">
    <property type="entry name" value="HYBRID SIGNAL TRANSDUCTION HISTIDINE KINASE C"/>
    <property type="match status" value="1"/>
</dbReference>
<dbReference type="SUPFAM" id="SSF52172">
    <property type="entry name" value="CheY-like"/>
    <property type="match status" value="1"/>
</dbReference>
<gene>
    <name evidence="13" type="ORF">D7M11_19405</name>
</gene>
<dbReference type="InterPro" id="IPR003594">
    <property type="entry name" value="HATPase_dom"/>
</dbReference>
<keyword evidence="8" id="KW-0902">Two-component regulatory system</keyword>
<evidence type="ECO:0000259" key="12">
    <source>
        <dbReference type="PROSITE" id="PS50110"/>
    </source>
</evidence>
<dbReference type="CDD" id="cd00082">
    <property type="entry name" value="HisKA"/>
    <property type="match status" value="1"/>
</dbReference>
<feature type="transmembrane region" description="Helical" evidence="10">
    <location>
        <begin position="12"/>
        <end position="33"/>
    </location>
</feature>
<feature type="transmembrane region" description="Helical" evidence="10">
    <location>
        <begin position="245"/>
        <end position="262"/>
    </location>
</feature>
<dbReference type="GO" id="GO:0000155">
    <property type="term" value="F:phosphorelay sensor kinase activity"/>
    <property type="evidence" value="ECO:0007669"/>
    <property type="project" value="InterPro"/>
</dbReference>
<dbReference type="SUPFAM" id="SSF49785">
    <property type="entry name" value="Galactose-binding domain-like"/>
    <property type="match status" value="1"/>
</dbReference>
<keyword evidence="10" id="KW-1133">Transmembrane helix</keyword>
<keyword evidence="6" id="KW-0418">Kinase</keyword>
<dbReference type="AlphaFoldDB" id="A0A3B0C8W1"/>
<dbReference type="InterPro" id="IPR008979">
    <property type="entry name" value="Galactose-bd-like_sf"/>
</dbReference>
<dbReference type="Gene3D" id="3.30.565.10">
    <property type="entry name" value="Histidine kinase-like ATPase, C-terminal domain"/>
    <property type="match status" value="2"/>
</dbReference>
<feature type="transmembrane region" description="Helical" evidence="10">
    <location>
        <begin position="338"/>
        <end position="360"/>
    </location>
</feature>
<dbReference type="InterPro" id="IPR011623">
    <property type="entry name" value="7TMR_DISM_rcpt_extracell_dom1"/>
</dbReference>
<dbReference type="InterPro" id="IPR036097">
    <property type="entry name" value="HisK_dim/P_sf"/>
</dbReference>
<evidence type="ECO:0000256" key="4">
    <source>
        <dbReference type="ARBA" id="ARBA00022679"/>
    </source>
</evidence>
<sequence length="1029" mass="115421">MGRGACVNKEHYRRLIGIGLIFAISIALFYGIYSESIPNNGPVAHKGVLDLSGWDFDREGLVKLDGEWEFYEGKLLEPADFNQDMRREAAYFQVPGTWKGKIAGGGMDRKGFGTYRLKIIVPAADEVFGLKMRSVRMANRLYINGKPEGESGRPTSIAETFRAGNTPYITFFHTNTREIDIVIQVANHVFVTGGIVNSIPFGQHSDMTRMNAIQLGTDIAMILVLGMFGSYHLCLYWIGRREKTYVLSGLYLLILIVQKSLYGEKILQRMLPDLPFELAYKLLDISEFSSAVLIIIFFCSVDARLMSVRTMKRVLAPLILYIAAVLTMPYRIHISVKYLFFLYLGVAIVYMIGKMLYLYAKSRGQTSKRREQLLFIGGIVSLLVFLVDGSLYAENIVPTDLVGKIGVISFIIFMNILLAVRFSNAYEHAEKLTHQLTVSNQLKDEFLTNTSHEIKTPLHGIMNMTSHLLEDEDGNLTAKQKQNLWLVKDTATKLSMLIRDLIDVTRLKRGDLRLTQAVVDVRVAAQIVCDVLQFELAGKPVRLVNQVQSDVWVLADENRLRQVLYNLLHNAIKHTDQGTIKVMAGAEGQIVYIVVEDTGTGIPGDRRESIFEYFEPTDGPLPQDGYTGMGVGLYISRKLVERMGGNIRVAWSEPGKGTSMMFSLPAVDRIPVYRETASAAEERQGAVFEDALEDIVDKQGDTILIVDDEASNIHSLLNMLKRHPYNVLVAFSAHEAMGKLKQHPNVDLVILDVMMPRTSGIELCRSLRSHYSILDLPILLATAKEASQDVALGFRAGANDYVTKPFDGETLIARIQTLLAMKTSIREAIRSEHAFHQAQIKPHFLYNALSSVISFCYTDGEKAAYLLAMLSQYLRYILEMDRSTLFVPLYRELELVEAYVEIEKARFGERFDFVCQVDESVHHIEIPSLCIQPFVENAIRHGLFEKEGRGRVELAVREGERYIQVTIEDDGVGIPDDLLYRLTTGERQNGGGIGISNIRKRLETIPGAALSVSSELGRGTIVTMYLPAG</sequence>
<dbReference type="SMART" id="SM00388">
    <property type="entry name" value="HisKA"/>
    <property type="match status" value="1"/>
</dbReference>
<feature type="domain" description="Histidine kinase" evidence="11">
    <location>
        <begin position="931"/>
        <end position="1029"/>
    </location>
</feature>
<comment type="caution">
    <text evidence="13">The sequence shown here is derived from an EMBL/GenBank/DDBJ whole genome shotgun (WGS) entry which is preliminary data.</text>
</comment>
<evidence type="ECO:0000256" key="2">
    <source>
        <dbReference type="ARBA" id="ARBA00012438"/>
    </source>
</evidence>
<feature type="modified residue" description="4-aspartylphosphate" evidence="9">
    <location>
        <position position="752"/>
    </location>
</feature>
<evidence type="ECO:0000313" key="14">
    <source>
        <dbReference type="Proteomes" id="UP000282311"/>
    </source>
</evidence>
<dbReference type="InterPro" id="IPR001789">
    <property type="entry name" value="Sig_transdc_resp-reg_receiver"/>
</dbReference>
<dbReference type="Pfam" id="PF02518">
    <property type="entry name" value="HATPase_c"/>
    <property type="match status" value="2"/>
</dbReference>
<keyword evidence="14" id="KW-1185">Reference proteome</keyword>
<feature type="transmembrane region" description="Helical" evidence="10">
    <location>
        <begin position="314"/>
        <end position="332"/>
    </location>
</feature>
<keyword evidence="4" id="KW-0808">Transferase</keyword>
<dbReference type="InterPro" id="IPR003661">
    <property type="entry name" value="HisK_dim/P_dom"/>
</dbReference>
<dbReference type="GO" id="GO:0016020">
    <property type="term" value="C:membrane"/>
    <property type="evidence" value="ECO:0007669"/>
    <property type="project" value="InterPro"/>
</dbReference>
<evidence type="ECO:0000256" key="6">
    <source>
        <dbReference type="ARBA" id="ARBA00022777"/>
    </source>
</evidence>
<dbReference type="InterPro" id="IPR010559">
    <property type="entry name" value="Sig_transdc_His_kin_internal"/>
</dbReference>
<dbReference type="PANTHER" id="PTHR43547">
    <property type="entry name" value="TWO-COMPONENT HISTIDINE KINASE"/>
    <property type="match status" value="1"/>
</dbReference>
<evidence type="ECO:0000256" key="3">
    <source>
        <dbReference type="ARBA" id="ARBA00022553"/>
    </source>
</evidence>
<dbReference type="PROSITE" id="PS50109">
    <property type="entry name" value="HIS_KIN"/>
    <property type="match status" value="2"/>
</dbReference>
<dbReference type="GO" id="GO:0005524">
    <property type="term" value="F:ATP binding"/>
    <property type="evidence" value="ECO:0007669"/>
    <property type="project" value="UniProtKB-KW"/>
</dbReference>
<dbReference type="PROSITE" id="PS50110">
    <property type="entry name" value="RESPONSE_REGULATORY"/>
    <property type="match status" value="1"/>
</dbReference>
<feature type="transmembrane region" description="Helical" evidence="10">
    <location>
        <begin position="372"/>
        <end position="393"/>
    </location>
</feature>
<dbReference type="Pfam" id="PF06580">
    <property type="entry name" value="His_kinase"/>
    <property type="match status" value="1"/>
</dbReference>
<name>A0A3B0C8W1_9BACL</name>
<feature type="domain" description="Histidine kinase" evidence="11">
    <location>
        <begin position="449"/>
        <end position="668"/>
    </location>
</feature>
<feature type="transmembrane region" description="Helical" evidence="10">
    <location>
        <begin position="219"/>
        <end position="238"/>
    </location>
</feature>
<dbReference type="SMART" id="SM00387">
    <property type="entry name" value="HATPase_c"/>
    <property type="match status" value="2"/>
</dbReference>
<dbReference type="Pfam" id="PF07695">
    <property type="entry name" value="7TMR-DISM_7TM"/>
    <property type="match status" value="1"/>
</dbReference>
<dbReference type="SMART" id="SM00448">
    <property type="entry name" value="REC"/>
    <property type="match status" value="1"/>
</dbReference>
<dbReference type="EMBL" id="RBAH01000014">
    <property type="protein sequence ID" value="RKN80649.1"/>
    <property type="molecule type" value="Genomic_DNA"/>
</dbReference>
<keyword evidence="10" id="KW-0812">Transmembrane</keyword>
<evidence type="ECO:0000256" key="5">
    <source>
        <dbReference type="ARBA" id="ARBA00022741"/>
    </source>
</evidence>
<dbReference type="Pfam" id="PF00072">
    <property type="entry name" value="Response_reg"/>
    <property type="match status" value="1"/>
</dbReference>
<dbReference type="PRINTS" id="PR00344">
    <property type="entry name" value="BCTRLSENSOR"/>
</dbReference>
<organism evidence="13 14">
    <name type="scientific">Paenibacillus ginsengarvi</name>
    <dbReference type="NCBI Taxonomy" id="400777"/>
    <lineage>
        <taxon>Bacteria</taxon>
        <taxon>Bacillati</taxon>
        <taxon>Bacillota</taxon>
        <taxon>Bacilli</taxon>
        <taxon>Bacillales</taxon>
        <taxon>Paenibacillaceae</taxon>
        <taxon>Paenibacillus</taxon>
    </lineage>
</organism>
<evidence type="ECO:0000313" key="13">
    <source>
        <dbReference type="EMBL" id="RKN80649.1"/>
    </source>
</evidence>
<evidence type="ECO:0000256" key="7">
    <source>
        <dbReference type="ARBA" id="ARBA00022840"/>
    </source>
</evidence>
<evidence type="ECO:0000256" key="9">
    <source>
        <dbReference type="PROSITE-ProRule" id="PRU00169"/>
    </source>
</evidence>
<dbReference type="InterPro" id="IPR004358">
    <property type="entry name" value="Sig_transdc_His_kin-like_C"/>
</dbReference>
<keyword evidence="3 9" id="KW-0597">Phosphoprotein</keyword>
<dbReference type="CDD" id="cd17574">
    <property type="entry name" value="REC_OmpR"/>
    <property type="match status" value="1"/>
</dbReference>
<dbReference type="Proteomes" id="UP000282311">
    <property type="component" value="Unassembled WGS sequence"/>
</dbReference>
<proteinExistence type="predicted"/>
<dbReference type="OrthoDB" id="9809348at2"/>
<comment type="catalytic activity">
    <reaction evidence="1">
        <text>ATP + protein L-histidine = ADP + protein N-phospho-L-histidine.</text>
        <dbReference type="EC" id="2.7.13.3"/>
    </reaction>
</comment>
<dbReference type="Pfam" id="PF00512">
    <property type="entry name" value="HisKA"/>
    <property type="match status" value="1"/>
</dbReference>
<feature type="domain" description="Response regulatory" evidence="12">
    <location>
        <begin position="702"/>
        <end position="819"/>
    </location>
</feature>